<dbReference type="InterPro" id="IPR044666">
    <property type="entry name" value="Cyclophilin_A-like"/>
</dbReference>
<dbReference type="RefSeq" id="XP_002626497.1">
    <property type="nucleotide sequence ID" value="XM_002626451.2"/>
</dbReference>
<gene>
    <name evidence="7" type="ORF">BDBG_02674</name>
</gene>
<comment type="subcellular location">
    <subcellularLocation>
        <location evidence="2">Nucleus</location>
    </subcellularLocation>
</comment>
<sequence>MSSHYNTEPPPTASATLNTTAGPLHISLFAKQAPLACKNFLQHCLDGYYNGTVFHRVIPDFIIQGGDPTGTGSGGSSIYEDPEFEFDPRDGEKVIFKDEIHSRLRFNRRGLVGMAKAEDGTYGSQFFVTLGSGADRQLTGTCTMFGRIEGDSIYNVVRIAEGELVGGTERPVYAVKVTGCEVGDLGPFKEVLKKREKLAHAAPEKKAEGKRDVAKKRKKGKGAKVLLSFAGDEEDIIETTRETKKPKFNTRLVTAGKDTVQEHSENRYERYEHKQQPKAARTSPTHKGQVDIDLQQTHPKRRTSISPSNSPLTRPRPSSRDPNTQLPLPDPEVPSRSPSSSPAPPAKQSVLSRTTAEIDALKASMRRNVATTTEPTRKKSALESLIPETSIRGRRRPAPGSTSGAGLGNGTSQDSEAMRIFNAFKARLEQADLISTRSKPTDKVDDSKDTNSKHTNDKKPPSTKAGEEGKEGEEDEEHEEQVCDLHFIANCQSCRAWDTSAIAAQIDTDLATTTRNHGREDDDDDNPIDWMTHRLTFGKDMLGKDLNWKRTHEDADGLVVIDPREKEKEVVGNGPAGGGGGGGGGRRRERERKRKIEIGPSEGVGTGKGIEDMCCMYSAYIM</sequence>
<dbReference type="GeneID" id="8505969"/>
<dbReference type="SUPFAM" id="SSF50891">
    <property type="entry name" value="Cyclophilin-like"/>
    <property type="match status" value="1"/>
</dbReference>
<dbReference type="GO" id="GO:0003755">
    <property type="term" value="F:peptidyl-prolyl cis-trans isomerase activity"/>
    <property type="evidence" value="ECO:0007669"/>
    <property type="project" value="UniProtKB-EC"/>
</dbReference>
<dbReference type="Pfam" id="PF00160">
    <property type="entry name" value="Pro_isomerase"/>
    <property type="match status" value="1"/>
</dbReference>
<dbReference type="PANTHER" id="PTHR45625:SF6">
    <property type="entry name" value="SPLICEOSOME-ASSOCIATED PROTEIN CWC27 HOMOLOG"/>
    <property type="match status" value="1"/>
</dbReference>
<dbReference type="PROSITE" id="PS50072">
    <property type="entry name" value="CSA_PPIASE_2"/>
    <property type="match status" value="1"/>
</dbReference>
<feature type="compositionally biased region" description="Gly residues" evidence="5">
    <location>
        <begin position="574"/>
        <end position="584"/>
    </location>
</feature>
<dbReference type="OrthoDB" id="442970at2759"/>
<feature type="region of interest" description="Disordered" evidence="5">
    <location>
        <begin position="248"/>
        <end position="413"/>
    </location>
</feature>
<keyword evidence="3" id="KW-0539">Nucleus</keyword>
<dbReference type="GO" id="GO:0006457">
    <property type="term" value="P:protein folding"/>
    <property type="evidence" value="ECO:0007669"/>
    <property type="project" value="InterPro"/>
</dbReference>
<protein>
    <submittedName>
        <fullName evidence="7">Peptidyl-prolyl isomerase cwc27</fullName>
    </submittedName>
</protein>
<dbReference type="InterPro" id="IPR002130">
    <property type="entry name" value="Cyclophilin-type_PPIase_dom"/>
</dbReference>
<feature type="compositionally biased region" description="Basic and acidic residues" evidence="5">
    <location>
        <begin position="439"/>
        <end position="469"/>
    </location>
</feature>
<evidence type="ECO:0000256" key="1">
    <source>
        <dbReference type="ARBA" id="ARBA00000971"/>
    </source>
</evidence>
<proteinExistence type="inferred from homology"/>
<evidence type="ECO:0000256" key="4">
    <source>
        <dbReference type="ARBA" id="ARBA00038509"/>
    </source>
</evidence>
<dbReference type="AlphaFoldDB" id="A0A179UJ54"/>
<evidence type="ECO:0000256" key="2">
    <source>
        <dbReference type="ARBA" id="ARBA00004123"/>
    </source>
</evidence>
<keyword evidence="8" id="KW-1185">Reference proteome</keyword>
<dbReference type="PRINTS" id="PR00153">
    <property type="entry name" value="CSAPPISMRASE"/>
</dbReference>
<evidence type="ECO:0000256" key="3">
    <source>
        <dbReference type="ARBA" id="ARBA00023242"/>
    </source>
</evidence>
<dbReference type="KEGG" id="bgh:BDBG_02674"/>
<accession>A0A179UJ54</accession>
<dbReference type="PROSITE" id="PS00170">
    <property type="entry name" value="CSA_PPIASE_1"/>
    <property type="match status" value="1"/>
</dbReference>
<feature type="region of interest" description="Disordered" evidence="5">
    <location>
        <begin position="432"/>
        <end position="478"/>
    </location>
</feature>
<organism evidence="7 8">
    <name type="scientific">Blastomyces gilchristii (strain SLH14081)</name>
    <name type="common">Blastomyces dermatitidis</name>
    <dbReference type="NCBI Taxonomy" id="559298"/>
    <lineage>
        <taxon>Eukaryota</taxon>
        <taxon>Fungi</taxon>
        <taxon>Dikarya</taxon>
        <taxon>Ascomycota</taxon>
        <taxon>Pezizomycotina</taxon>
        <taxon>Eurotiomycetes</taxon>
        <taxon>Eurotiomycetidae</taxon>
        <taxon>Onygenales</taxon>
        <taxon>Ajellomycetaceae</taxon>
        <taxon>Blastomyces</taxon>
    </lineage>
</organism>
<dbReference type="InterPro" id="IPR029000">
    <property type="entry name" value="Cyclophilin-like_dom_sf"/>
</dbReference>
<feature type="compositionally biased region" description="Basic and acidic residues" evidence="5">
    <location>
        <begin position="259"/>
        <end position="275"/>
    </location>
</feature>
<name>A0A179UJ54_BLAGS</name>
<evidence type="ECO:0000313" key="7">
    <source>
        <dbReference type="EMBL" id="OAT06482.1"/>
    </source>
</evidence>
<dbReference type="InterPro" id="IPR020892">
    <property type="entry name" value="Cyclophilin-type_PPIase_CS"/>
</dbReference>
<evidence type="ECO:0000256" key="5">
    <source>
        <dbReference type="SAM" id="MobiDB-lite"/>
    </source>
</evidence>
<dbReference type="STRING" id="559298.A0A179UJ54"/>
<reference evidence="8" key="1">
    <citation type="journal article" date="2015" name="PLoS Genet.">
        <title>The dynamic genome and transcriptome of the human fungal pathogen Blastomyces and close relative Emmonsia.</title>
        <authorList>
            <person name="Munoz J.F."/>
            <person name="Gauthier G.M."/>
            <person name="Desjardins C.A."/>
            <person name="Gallo J.E."/>
            <person name="Holder J."/>
            <person name="Sullivan T.D."/>
            <person name="Marty A.J."/>
            <person name="Carmen J.C."/>
            <person name="Chen Z."/>
            <person name="Ding L."/>
            <person name="Gujja S."/>
            <person name="Magrini V."/>
            <person name="Misas E."/>
            <person name="Mitreva M."/>
            <person name="Priest M."/>
            <person name="Saif S."/>
            <person name="Whiston E.A."/>
            <person name="Young S."/>
            <person name="Zeng Q."/>
            <person name="Goldman W.E."/>
            <person name="Mardis E.R."/>
            <person name="Taylor J.W."/>
            <person name="McEwen J.G."/>
            <person name="Clay O.K."/>
            <person name="Klein B.S."/>
            <person name="Cuomo C.A."/>
        </authorList>
    </citation>
    <scope>NUCLEOTIDE SEQUENCE [LARGE SCALE GENOMIC DNA]</scope>
    <source>
        <strain evidence="8">SLH14081</strain>
    </source>
</reference>
<dbReference type="EMBL" id="GG657451">
    <property type="protein sequence ID" value="OAT06482.1"/>
    <property type="molecule type" value="Genomic_DNA"/>
</dbReference>
<feature type="domain" description="PPIase cyclophilin-type" evidence="6">
    <location>
        <begin position="18"/>
        <end position="182"/>
    </location>
</feature>
<evidence type="ECO:0000259" key="6">
    <source>
        <dbReference type="PROSITE" id="PS50072"/>
    </source>
</evidence>
<dbReference type="PANTHER" id="PTHR45625">
    <property type="entry name" value="PEPTIDYL-PROLYL CIS-TRANS ISOMERASE-RELATED"/>
    <property type="match status" value="1"/>
</dbReference>
<dbReference type="VEuPathDB" id="FungiDB:BDBG_02674"/>
<keyword evidence="7" id="KW-0413">Isomerase</keyword>
<dbReference type="Proteomes" id="UP000002038">
    <property type="component" value="Unassembled WGS sequence"/>
</dbReference>
<comment type="catalytic activity">
    <reaction evidence="1">
        <text>[protein]-peptidylproline (omega=180) = [protein]-peptidylproline (omega=0)</text>
        <dbReference type="Rhea" id="RHEA:16237"/>
        <dbReference type="Rhea" id="RHEA-COMP:10747"/>
        <dbReference type="Rhea" id="RHEA-COMP:10748"/>
        <dbReference type="ChEBI" id="CHEBI:83833"/>
        <dbReference type="ChEBI" id="CHEBI:83834"/>
        <dbReference type="EC" id="5.2.1.8"/>
    </reaction>
</comment>
<evidence type="ECO:0000313" key="8">
    <source>
        <dbReference type="Proteomes" id="UP000002038"/>
    </source>
</evidence>
<feature type="region of interest" description="Disordered" evidence="5">
    <location>
        <begin position="567"/>
        <end position="607"/>
    </location>
</feature>
<dbReference type="Gene3D" id="2.40.100.10">
    <property type="entry name" value="Cyclophilin-like"/>
    <property type="match status" value="1"/>
</dbReference>
<dbReference type="GO" id="GO:0071013">
    <property type="term" value="C:catalytic step 2 spliceosome"/>
    <property type="evidence" value="ECO:0007669"/>
    <property type="project" value="TreeGrafter"/>
</dbReference>
<feature type="compositionally biased region" description="Basic residues" evidence="5">
    <location>
        <begin position="585"/>
        <end position="595"/>
    </location>
</feature>
<comment type="similarity">
    <text evidence="4">Belongs to the cyclophilin-type PPIase family. CWC27 subfamily.</text>
</comment>